<feature type="compositionally biased region" description="Low complexity" evidence="9">
    <location>
        <begin position="373"/>
        <end position="386"/>
    </location>
</feature>
<sequence>MFTSGKSSQEELIVSGDTDYLDYDGIAKSDLKSLRFLTYSNQIIQGGSLQQIVDNENQPQFLKSTVSQQRKMKIPLVSAPDDILTENGNNSSVNKLKSHDEGVKQALFDRNFIKDNGNGCNNVEVAPNFSESDSDISSPMLTYWENKLLQRQKCGNIFITNDQESSQSSLENLETKDQCHYVNDKENILYKNQYADSSGPFNSNIIRFSNSVKQNQGQHTDKVTNYDDQEHECIRINVGRNSFHTTSTVNPKTETCENNILKENENQGSKWGKYADFDDEADEADDFLTFDQSFSVPGVTDQAEKPTVSLRPWTKHNETFNGDESSDVPELTDHKENPVISLRPWTKCNDRFSMLDMPHQAEKHTISFQPAKSQDNFDFSDSNPSDAIKGSQSFNKNEVIASSQKFQSTSHNIKEQFLSRQKSEKQYLSPVISSSKLNRYQIANNQNFNQNTQSTITRTNEPNFSYGNPSNVESMEEDSVTCVPSSDNYNPGKRFKCPVPQLTSCILKGTKRNLGSDLQFPSIQEITENSQLVREIEIPTRFTSLGNYKQVFTAALKEHLNIILFDLGVKYHHALSKIDTTSYLPTVQGKENKGRVNSNPVCKCGAPSKMLQVKKSGPNHNRFFYACYAARNSQCKFFQWADEKGGGQNKKCGIDKQTMSDPASISTFIKSHHLYFYCDCTFVKKSTENIMTHFRRNTPNWVKQKMGMDITGKKKMYIQLSRKDNSGLYSKDDLWIISRHLDFRPSSTVLCKSTYYGPTSGNEVEIEPIASFCPSNWSNGEKCHAILAGNVSGELSYLVNLEENVTITDVPVLQSLLASNTERSSSTFTAPLKVSENTNIYVPESCVDEKVEELIDQYKLNEDQSTAFIRVARMFTDRQKDILLIHGVFGAGKSFLLSVVVVFLIWLFERNDTYTPGVPFPWKLLIASTTNVAVDRILNGLLAIGFEEFVRVGSVKKISKPILPFSVHATGSDSQELKDLQMMLRSGELTATEKHYRETVSILDHVTGSDSQELKDLQMMLRSGELTATEKHVHATGLDSQELKDLQMMLRSGELTATEKHVHVTGSDSQELKDLQMMLRSGELTATEKQNVKQSIEKHKLGENKKKLSKVRVVGVTCASCSANTLKDMKFPIVLLDECSQMTEPASMLPVAKFKCQKLVLVGDPKQLDPTIQGSETSTVHGLEQTLFDRLTLMGHSPVMLHTQYRCHPYISQVSNSLFYNNVLRNGISVEDRDPVMDELPALCFYDVSDGLEINDRDGSFYNDKEAQFIMFLIEVLVDRDVDPDRIGVISLYKSQMYKITNLLGSNKNCKELKGVMVSTVDAFQGGERDVIILSCVRTRNVGFIDNEKRTNVALTRAKHHLLIVGNENNLTKNKLWYQIIHQCKDSSPQGLQSADVIREIFKLEPKPTESSQKKKRNHNNQEMLTDDASSSPPMSLTDSCKSSLSTESSNIQQLVPEFVSLEKGDLCSEERDFKEDLTYWVPGSAGLRQRRKRRKIDPSLLEIDENYNSDDEELPNIFNS</sequence>
<reference evidence="11 12" key="1">
    <citation type="submission" date="2020-06" db="EMBL/GenBank/DDBJ databases">
        <authorList>
            <person name="Li R."/>
            <person name="Bekaert M."/>
        </authorList>
    </citation>
    <scope>NUCLEOTIDE SEQUENCE [LARGE SCALE GENOMIC DNA]</scope>
    <source>
        <strain evidence="12">wild</strain>
    </source>
</reference>
<feature type="region of interest" description="Disordered" evidence="9">
    <location>
        <begin position="369"/>
        <end position="394"/>
    </location>
</feature>
<dbReference type="GO" id="GO:0008270">
    <property type="term" value="F:zinc ion binding"/>
    <property type="evidence" value="ECO:0007669"/>
    <property type="project" value="UniProtKB-KW"/>
</dbReference>
<dbReference type="InterPro" id="IPR010666">
    <property type="entry name" value="Znf_GRF"/>
</dbReference>
<evidence type="ECO:0000256" key="6">
    <source>
        <dbReference type="ARBA" id="ARBA00022833"/>
    </source>
</evidence>
<dbReference type="GO" id="GO:0005524">
    <property type="term" value="F:ATP binding"/>
    <property type="evidence" value="ECO:0007669"/>
    <property type="project" value="UniProtKB-KW"/>
</dbReference>
<dbReference type="InterPro" id="IPR041679">
    <property type="entry name" value="DNA2/NAM7-like_C"/>
</dbReference>
<dbReference type="GO" id="GO:0006369">
    <property type="term" value="P:termination of RNA polymerase II transcription"/>
    <property type="evidence" value="ECO:0007669"/>
    <property type="project" value="TreeGrafter"/>
</dbReference>
<evidence type="ECO:0000313" key="12">
    <source>
        <dbReference type="Proteomes" id="UP000507470"/>
    </source>
</evidence>
<dbReference type="EMBL" id="CACVKT020009056">
    <property type="protein sequence ID" value="CAC5419896.1"/>
    <property type="molecule type" value="Genomic_DNA"/>
</dbReference>
<dbReference type="Proteomes" id="UP000507470">
    <property type="component" value="Unassembled WGS sequence"/>
</dbReference>
<keyword evidence="5" id="KW-0347">Helicase</keyword>
<keyword evidence="6" id="KW-0862">Zinc</keyword>
<evidence type="ECO:0000256" key="5">
    <source>
        <dbReference type="ARBA" id="ARBA00022806"/>
    </source>
</evidence>
<keyword evidence="2" id="KW-0547">Nucleotide-binding</keyword>
<protein>
    <submittedName>
        <fullName evidence="11">Protein ZGRF1</fullName>
    </submittedName>
</protein>
<dbReference type="InterPro" id="IPR027417">
    <property type="entry name" value="P-loop_NTPase"/>
</dbReference>
<evidence type="ECO:0000313" key="11">
    <source>
        <dbReference type="EMBL" id="CAC5419896.1"/>
    </source>
</evidence>
<feature type="domain" description="GRF-type" evidence="10">
    <location>
        <begin position="602"/>
        <end position="644"/>
    </location>
</feature>
<dbReference type="FunFam" id="3.40.50.300:FF:000326">
    <property type="entry name" value="P-loop containing nucleoside triphosphate hydrolase"/>
    <property type="match status" value="1"/>
</dbReference>
<name>A0A6J8EIX9_MYTCO</name>
<evidence type="ECO:0000259" key="10">
    <source>
        <dbReference type="PROSITE" id="PS51999"/>
    </source>
</evidence>
<dbReference type="InterPro" id="IPR045055">
    <property type="entry name" value="DNA2/NAM7-like"/>
</dbReference>
<evidence type="ECO:0000256" key="8">
    <source>
        <dbReference type="PROSITE-ProRule" id="PRU01343"/>
    </source>
</evidence>
<dbReference type="Pfam" id="PF13086">
    <property type="entry name" value="AAA_11"/>
    <property type="match status" value="1"/>
</dbReference>
<feature type="compositionally biased region" description="Polar residues" evidence="9">
    <location>
        <begin position="1421"/>
        <end position="1444"/>
    </location>
</feature>
<dbReference type="OrthoDB" id="6513042at2759"/>
<evidence type="ECO:0000256" key="2">
    <source>
        <dbReference type="ARBA" id="ARBA00022741"/>
    </source>
</evidence>
<dbReference type="Pfam" id="PF13087">
    <property type="entry name" value="AAA_12"/>
    <property type="match status" value="1"/>
</dbReference>
<evidence type="ECO:0000256" key="1">
    <source>
        <dbReference type="ARBA" id="ARBA00022723"/>
    </source>
</evidence>
<organism evidence="11 12">
    <name type="scientific">Mytilus coruscus</name>
    <name type="common">Sea mussel</name>
    <dbReference type="NCBI Taxonomy" id="42192"/>
    <lineage>
        <taxon>Eukaryota</taxon>
        <taxon>Metazoa</taxon>
        <taxon>Spiralia</taxon>
        <taxon>Lophotrochozoa</taxon>
        <taxon>Mollusca</taxon>
        <taxon>Bivalvia</taxon>
        <taxon>Autobranchia</taxon>
        <taxon>Pteriomorphia</taxon>
        <taxon>Mytilida</taxon>
        <taxon>Mytiloidea</taxon>
        <taxon>Mytilidae</taxon>
        <taxon>Mytilinae</taxon>
        <taxon>Mytilus</taxon>
    </lineage>
</organism>
<dbReference type="PANTHER" id="PTHR10887:SF531">
    <property type="entry name" value="PROTEIN ZGRF1"/>
    <property type="match status" value="1"/>
</dbReference>
<feature type="region of interest" description="Disordered" evidence="9">
    <location>
        <begin position="314"/>
        <end position="335"/>
    </location>
</feature>
<gene>
    <name evidence="11" type="ORF">MCOR_52177</name>
</gene>
<proteinExistence type="predicted"/>
<dbReference type="SUPFAM" id="SSF52540">
    <property type="entry name" value="P-loop containing nucleoside triphosphate hydrolases"/>
    <property type="match status" value="1"/>
</dbReference>
<keyword evidence="12" id="KW-1185">Reference proteome</keyword>
<dbReference type="PANTHER" id="PTHR10887">
    <property type="entry name" value="DNA2/NAM7 HELICASE FAMILY"/>
    <property type="match status" value="1"/>
</dbReference>
<keyword evidence="3 8" id="KW-0863">Zinc-finger</keyword>
<keyword evidence="7" id="KW-0067">ATP-binding</keyword>
<evidence type="ECO:0000256" key="4">
    <source>
        <dbReference type="ARBA" id="ARBA00022801"/>
    </source>
</evidence>
<dbReference type="PROSITE" id="PS51999">
    <property type="entry name" value="ZF_GRF"/>
    <property type="match status" value="1"/>
</dbReference>
<evidence type="ECO:0000256" key="9">
    <source>
        <dbReference type="SAM" id="MobiDB-lite"/>
    </source>
</evidence>
<dbReference type="InterPro" id="IPR047187">
    <property type="entry name" value="SF1_C_Upf1"/>
</dbReference>
<feature type="region of interest" description="Disordered" evidence="9">
    <location>
        <begin position="1404"/>
        <end position="1444"/>
    </location>
</feature>
<dbReference type="InterPro" id="IPR041677">
    <property type="entry name" value="DNA2/NAM7_AAA_11"/>
</dbReference>
<evidence type="ECO:0000256" key="3">
    <source>
        <dbReference type="ARBA" id="ARBA00022771"/>
    </source>
</evidence>
<keyword evidence="4" id="KW-0378">Hydrolase</keyword>
<dbReference type="Pfam" id="PF06839">
    <property type="entry name" value="Zn_ribbon_GRF"/>
    <property type="match status" value="1"/>
</dbReference>
<dbReference type="CDD" id="cd18808">
    <property type="entry name" value="SF1_C_Upf1"/>
    <property type="match status" value="1"/>
</dbReference>
<dbReference type="GO" id="GO:0001147">
    <property type="term" value="F:transcription termination site sequence-specific DNA binding"/>
    <property type="evidence" value="ECO:0007669"/>
    <property type="project" value="TreeGrafter"/>
</dbReference>
<dbReference type="GO" id="GO:0016604">
    <property type="term" value="C:nuclear body"/>
    <property type="evidence" value="ECO:0007669"/>
    <property type="project" value="TreeGrafter"/>
</dbReference>
<dbReference type="GO" id="GO:0016787">
    <property type="term" value="F:hydrolase activity"/>
    <property type="evidence" value="ECO:0007669"/>
    <property type="project" value="UniProtKB-KW"/>
</dbReference>
<dbReference type="GO" id="GO:0004386">
    <property type="term" value="F:helicase activity"/>
    <property type="evidence" value="ECO:0007669"/>
    <property type="project" value="UniProtKB-KW"/>
</dbReference>
<evidence type="ECO:0000256" key="7">
    <source>
        <dbReference type="ARBA" id="ARBA00022840"/>
    </source>
</evidence>
<keyword evidence="1" id="KW-0479">Metal-binding</keyword>
<dbReference type="Gene3D" id="3.40.50.300">
    <property type="entry name" value="P-loop containing nucleotide triphosphate hydrolases"/>
    <property type="match status" value="2"/>
</dbReference>
<dbReference type="GO" id="GO:0005694">
    <property type="term" value="C:chromosome"/>
    <property type="evidence" value="ECO:0007669"/>
    <property type="project" value="UniProtKB-ARBA"/>
</dbReference>
<accession>A0A6J8EIX9</accession>